<evidence type="ECO:0008006" key="4">
    <source>
        <dbReference type="Google" id="ProtNLM"/>
    </source>
</evidence>
<dbReference type="AlphaFoldDB" id="A0A897NWJ5"/>
<feature type="compositionally biased region" description="Basic and acidic residues" evidence="1">
    <location>
        <begin position="1"/>
        <end position="24"/>
    </location>
</feature>
<feature type="region of interest" description="Disordered" evidence="1">
    <location>
        <begin position="223"/>
        <end position="250"/>
    </location>
</feature>
<feature type="region of interest" description="Disordered" evidence="1">
    <location>
        <begin position="1"/>
        <end position="41"/>
    </location>
</feature>
<reference evidence="2 3" key="1">
    <citation type="submission" date="2020-11" db="EMBL/GenBank/DDBJ databases">
        <title>Carbohydrate-dependent, anaerobic sulfur respiration: A novel catabolism in halophilic archaea.</title>
        <authorList>
            <person name="Sorokin D.Y."/>
            <person name="Messina E."/>
            <person name="Smedile F."/>
            <person name="La Cono V."/>
            <person name="Hallsworth J.E."/>
            <person name="Yakimov M.M."/>
        </authorList>
    </citation>
    <scope>NUCLEOTIDE SEQUENCE [LARGE SCALE GENOMIC DNA]</scope>
    <source>
        <strain evidence="2 3">HSR-Est</strain>
    </source>
</reference>
<evidence type="ECO:0000256" key="1">
    <source>
        <dbReference type="SAM" id="MobiDB-lite"/>
    </source>
</evidence>
<evidence type="ECO:0000313" key="3">
    <source>
        <dbReference type="Proteomes" id="UP000663292"/>
    </source>
</evidence>
<evidence type="ECO:0000313" key="2">
    <source>
        <dbReference type="EMBL" id="QSG15009.1"/>
    </source>
</evidence>
<organism evidence="2 3">
    <name type="scientific">Halapricum desulfuricans</name>
    <dbReference type="NCBI Taxonomy" id="2841257"/>
    <lineage>
        <taxon>Archaea</taxon>
        <taxon>Methanobacteriati</taxon>
        <taxon>Methanobacteriota</taxon>
        <taxon>Stenosarchaea group</taxon>
        <taxon>Halobacteria</taxon>
        <taxon>Halobacteriales</taxon>
        <taxon>Haloarculaceae</taxon>
        <taxon>Halapricum</taxon>
    </lineage>
</organism>
<proteinExistence type="predicted"/>
<gene>
    <name evidence="2" type="ORF">HSEST_1480</name>
</gene>
<sequence length="250" mass="28426">MPSELRGADMRYEDQGLREPRDEPWVSAGPGDGSLPRTEAIKDERVRRWDVATPSATLIGRTQGSEEAFPERLRRLHEERHPAMAGHSERMHQLDKIRIAHAICSQLDLTPWERDRVLGLVAELDLTAFGSQRAVPTVTLVVVSYVVDRERQRQLGLHDDERLAGLSADSMERLYELYDPITDDERYRRLLDRQGLTTTNVNRLKRVLETQIEERDLDGAVLGRSPFRDPTLPVAAVSRDRSGADTPQSE</sequence>
<keyword evidence="3" id="KW-1185">Reference proteome</keyword>
<dbReference type="EMBL" id="CP064791">
    <property type="protein sequence ID" value="QSG15009.1"/>
    <property type="molecule type" value="Genomic_DNA"/>
</dbReference>
<name>A0A897NWJ5_9EURY</name>
<protein>
    <recommendedName>
        <fullName evidence="4">DNA-directed RNA polymerase subunit epsilon</fullName>
    </recommendedName>
</protein>
<dbReference type="Proteomes" id="UP000663292">
    <property type="component" value="Chromosome"/>
</dbReference>
<accession>A0A897NWJ5</accession>